<sequence>MRTNAQSAAHSECATDYVEWSQPRTSDPRTKTYLYNAVGQCVTTTDQATGSLDSTQTSYTYGNDVHGSVTQLLDENGGIKASYGYDAYGRQDTKDGDTAGLTTGDTNDLKPFNPYRYAGKRLDSGTAGTGCDAQMLDMGSRRFGLDTAAARTSCNNGTTETSPRPRCRRTVHLLLLAGRKGRHLLWSMAWGAAVRSDVLIETSDRWLLPLSGRTVNQCCIDYAVTLRCEGGIEIRIEAPFVFRSRQTGEKLHLPAEDPVRMAPVLGVARAVVVDAAAFEDGHLEVAFSNGSISVAATEDLEPCEAVGTDGLRVVSVPGGELAVWKPTES</sequence>
<dbReference type="AlphaFoldDB" id="A0A4R2J113"/>
<dbReference type="Pfam" id="PF19686">
    <property type="entry name" value="DUF6188"/>
    <property type="match status" value="1"/>
</dbReference>
<dbReference type="EMBL" id="SLWR01000001">
    <property type="protein sequence ID" value="TCO51833.1"/>
    <property type="molecule type" value="Genomic_DNA"/>
</dbReference>
<reference evidence="1 2" key="1">
    <citation type="journal article" date="2015" name="Stand. Genomic Sci.">
        <title>Genomic Encyclopedia of Bacterial and Archaeal Type Strains, Phase III: the genomes of soil and plant-associated and newly described type strains.</title>
        <authorList>
            <person name="Whitman W.B."/>
            <person name="Woyke T."/>
            <person name="Klenk H.P."/>
            <person name="Zhou Y."/>
            <person name="Lilburn T.G."/>
            <person name="Beck B.J."/>
            <person name="De Vos P."/>
            <person name="Vandamme P."/>
            <person name="Eisen J.A."/>
            <person name="Garrity G."/>
            <person name="Hugenholtz P."/>
            <person name="Kyrpides N.C."/>
        </authorList>
    </citation>
    <scope>NUCLEOTIDE SEQUENCE [LARGE SCALE GENOMIC DNA]</scope>
    <source>
        <strain evidence="1 2">VKM Ac-2541</strain>
    </source>
</reference>
<organism evidence="1 2">
    <name type="scientific">Kribbella antiqua</name>
    <dbReference type="NCBI Taxonomy" id="2512217"/>
    <lineage>
        <taxon>Bacteria</taxon>
        <taxon>Bacillati</taxon>
        <taxon>Actinomycetota</taxon>
        <taxon>Actinomycetes</taxon>
        <taxon>Propionibacteriales</taxon>
        <taxon>Kribbellaceae</taxon>
        <taxon>Kribbella</taxon>
    </lineage>
</organism>
<proteinExistence type="predicted"/>
<dbReference type="InterPro" id="IPR046179">
    <property type="entry name" value="DUF6188"/>
</dbReference>
<evidence type="ECO:0000313" key="2">
    <source>
        <dbReference type="Proteomes" id="UP000295573"/>
    </source>
</evidence>
<evidence type="ECO:0000313" key="1">
    <source>
        <dbReference type="EMBL" id="TCO51833.1"/>
    </source>
</evidence>
<gene>
    <name evidence="1" type="ORF">EV646_101828</name>
</gene>
<protein>
    <recommendedName>
        <fullName evidence="3">YD repeat-containing protein</fullName>
    </recommendedName>
</protein>
<name>A0A4R2J113_9ACTN</name>
<comment type="caution">
    <text evidence="1">The sequence shown here is derived from an EMBL/GenBank/DDBJ whole genome shotgun (WGS) entry which is preliminary data.</text>
</comment>
<keyword evidence="2" id="KW-1185">Reference proteome</keyword>
<dbReference type="Gene3D" id="2.180.10.10">
    <property type="entry name" value="RHS repeat-associated core"/>
    <property type="match status" value="1"/>
</dbReference>
<accession>A0A4R2J113</accession>
<evidence type="ECO:0008006" key="3">
    <source>
        <dbReference type="Google" id="ProtNLM"/>
    </source>
</evidence>
<dbReference type="Proteomes" id="UP000295573">
    <property type="component" value="Unassembled WGS sequence"/>
</dbReference>